<evidence type="ECO:0000313" key="2">
    <source>
        <dbReference type="Proteomes" id="UP000499080"/>
    </source>
</evidence>
<gene>
    <name evidence="1" type="ORF">AVEN_153678_1</name>
</gene>
<protein>
    <submittedName>
        <fullName evidence="1">Uncharacterized protein</fullName>
    </submittedName>
</protein>
<evidence type="ECO:0000313" key="1">
    <source>
        <dbReference type="EMBL" id="GBO08804.1"/>
    </source>
</evidence>
<dbReference type="AlphaFoldDB" id="A0A4Y2U9P6"/>
<accession>A0A4Y2U9P6</accession>
<sequence length="94" mass="10864">KYHAFVTKVKIFVAVLRKKEREKKEYACCIKEIIKYRSKKYKVSDIYSSTSSGESTEVFDDEEHKGSKEVNEKCVKAGAYMLVKFQGDGVRNLN</sequence>
<dbReference type="EMBL" id="BGPR01034426">
    <property type="protein sequence ID" value="GBO08804.1"/>
    <property type="molecule type" value="Genomic_DNA"/>
</dbReference>
<reference evidence="1 2" key="1">
    <citation type="journal article" date="2019" name="Sci. Rep.">
        <title>Orb-weaving spider Araneus ventricosus genome elucidates the spidroin gene catalogue.</title>
        <authorList>
            <person name="Kono N."/>
            <person name="Nakamura H."/>
            <person name="Ohtoshi R."/>
            <person name="Moran D.A.P."/>
            <person name="Shinohara A."/>
            <person name="Yoshida Y."/>
            <person name="Fujiwara M."/>
            <person name="Mori M."/>
            <person name="Tomita M."/>
            <person name="Arakawa K."/>
        </authorList>
    </citation>
    <scope>NUCLEOTIDE SEQUENCE [LARGE SCALE GENOMIC DNA]</scope>
</reference>
<comment type="caution">
    <text evidence="1">The sequence shown here is derived from an EMBL/GenBank/DDBJ whole genome shotgun (WGS) entry which is preliminary data.</text>
</comment>
<dbReference type="Proteomes" id="UP000499080">
    <property type="component" value="Unassembled WGS sequence"/>
</dbReference>
<keyword evidence="2" id="KW-1185">Reference proteome</keyword>
<organism evidence="1 2">
    <name type="scientific">Araneus ventricosus</name>
    <name type="common">Orbweaver spider</name>
    <name type="synonym">Epeira ventricosa</name>
    <dbReference type="NCBI Taxonomy" id="182803"/>
    <lineage>
        <taxon>Eukaryota</taxon>
        <taxon>Metazoa</taxon>
        <taxon>Ecdysozoa</taxon>
        <taxon>Arthropoda</taxon>
        <taxon>Chelicerata</taxon>
        <taxon>Arachnida</taxon>
        <taxon>Araneae</taxon>
        <taxon>Araneomorphae</taxon>
        <taxon>Entelegynae</taxon>
        <taxon>Araneoidea</taxon>
        <taxon>Araneidae</taxon>
        <taxon>Araneus</taxon>
    </lineage>
</organism>
<feature type="non-terminal residue" evidence="1">
    <location>
        <position position="1"/>
    </location>
</feature>
<proteinExistence type="predicted"/>
<name>A0A4Y2U9P6_ARAVE</name>